<comment type="caution">
    <text evidence="2">The sequence shown here is derived from an EMBL/GenBank/DDBJ whole genome shotgun (WGS) entry which is preliminary data.</text>
</comment>
<accession>A0AAN6DMP2</accession>
<dbReference type="InterPro" id="IPR036291">
    <property type="entry name" value="NAD(P)-bd_dom_sf"/>
</dbReference>
<keyword evidence="3" id="KW-1185">Reference proteome</keyword>
<dbReference type="Gene3D" id="3.40.50.720">
    <property type="entry name" value="NAD(P)-binding Rossmann-like Domain"/>
    <property type="match status" value="1"/>
</dbReference>
<dbReference type="PANTHER" id="PTHR47534:SF3">
    <property type="entry name" value="ALCOHOL DEHYDROGENASE-LIKE C-TERMINAL DOMAIN-CONTAINING PROTEIN"/>
    <property type="match status" value="1"/>
</dbReference>
<organism evidence="2 3">
    <name type="scientific">Exophiala viscosa</name>
    <dbReference type="NCBI Taxonomy" id="2486360"/>
    <lineage>
        <taxon>Eukaryota</taxon>
        <taxon>Fungi</taxon>
        <taxon>Dikarya</taxon>
        <taxon>Ascomycota</taxon>
        <taxon>Pezizomycotina</taxon>
        <taxon>Eurotiomycetes</taxon>
        <taxon>Chaetothyriomycetidae</taxon>
        <taxon>Chaetothyriales</taxon>
        <taxon>Herpotrichiellaceae</taxon>
        <taxon>Exophiala</taxon>
    </lineage>
</organism>
<protein>
    <recommendedName>
        <fullName evidence="4">Ketoreductase (KR) domain-containing protein</fullName>
    </recommendedName>
</protein>
<dbReference type="InterPro" id="IPR052228">
    <property type="entry name" value="Sec_Metab_Biosynth_Oxidored"/>
</dbReference>
<dbReference type="Proteomes" id="UP001203852">
    <property type="component" value="Unassembled WGS sequence"/>
</dbReference>
<evidence type="ECO:0000313" key="3">
    <source>
        <dbReference type="Proteomes" id="UP001203852"/>
    </source>
</evidence>
<dbReference type="EMBL" id="MU404362">
    <property type="protein sequence ID" value="KAI1608866.1"/>
    <property type="molecule type" value="Genomic_DNA"/>
</dbReference>
<evidence type="ECO:0008006" key="4">
    <source>
        <dbReference type="Google" id="ProtNLM"/>
    </source>
</evidence>
<evidence type="ECO:0000313" key="2">
    <source>
        <dbReference type="EMBL" id="KAI1608866.1"/>
    </source>
</evidence>
<dbReference type="SUPFAM" id="SSF51735">
    <property type="entry name" value="NAD(P)-binding Rossmann-fold domains"/>
    <property type="match status" value="1"/>
</dbReference>
<reference evidence="2" key="1">
    <citation type="journal article" date="2022" name="bioRxiv">
        <title>Deciphering the potential niche of two novel black yeast fungi from a biological soil crust based on their genomes, phenotypes, and melanin regulation.</title>
        <authorList>
            <consortium name="DOE Joint Genome Institute"/>
            <person name="Carr E.C."/>
            <person name="Barton Q."/>
            <person name="Grambo S."/>
            <person name="Sullivan M."/>
            <person name="Renfro C.M."/>
            <person name="Kuo A."/>
            <person name="Pangilinan J."/>
            <person name="Lipzen A."/>
            <person name="Keymanesh K."/>
            <person name="Savage E."/>
            <person name="Barry K."/>
            <person name="Grigoriev I.V."/>
            <person name="Riekhof W.R."/>
            <person name="Harris S.S."/>
        </authorList>
    </citation>
    <scope>NUCLEOTIDE SEQUENCE</scope>
    <source>
        <strain evidence="2">JF 03-4F</strain>
    </source>
</reference>
<gene>
    <name evidence="2" type="ORF">EDD36DRAFT_95661</name>
</gene>
<dbReference type="PANTHER" id="PTHR47534">
    <property type="entry name" value="YALI0E05731P"/>
    <property type="match status" value="1"/>
</dbReference>
<proteinExistence type="predicted"/>
<keyword evidence="1" id="KW-0560">Oxidoreductase</keyword>
<evidence type="ECO:0000256" key="1">
    <source>
        <dbReference type="ARBA" id="ARBA00023002"/>
    </source>
</evidence>
<sequence>MTDINTARRHITELLQSRPLVAVCTGATGGLGRFTLEALAMHHGKIGKGLRVYVVGRNLESANVLFAKLRKSCPDGDFRFVQVSDLALISEIDQACDEITQSETAASGGHKPRIDMLFMSQGTLDFKPWTGTKEGLEWHMSLLYFSRMKTILNLMPLLLNAPAAAHVVSVFAGGMEGETFNPDDLMVRKPGRFGVTSTRHHVVYMKTLFFEYLAREHPGKISLVHVFPGLVLTDGLRFLPKWMQLTYYVFYPLLKVMTTPGPEVGERFLFLTSPVRFPASHESDDHQGSEDVGATFPHTGKQSGTKLAIAMGTDLEIGSGAYAVSITGEAADAKKMHRAYDKYDKDELRRKIVTYTLRAFEEIKAGRVFED</sequence>
<dbReference type="AlphaFoldDB" id="A0AAN6DMP2"/>
<name>A0AAN6DMP2_9EURO</name>
<dbReference type="GO" id="GO:0016491">
    <property type="term" value="F:oxidoreductase activity"/>
    <property type="evidence" value="ECO:0007669"/>
    <property type="project" value="UniProtKB-KW"/>
</dbReference>